<dbReference type="CDD" id="cd16922">
    <property type="entry name" value="HATPase_EvgS-ArcB-TorS-like"/>
    <property type="match status" value="1"/>
</dbReference>
<evidence type="ECO:0000259" key="8">
    <source>
        <dbReference type="PROSITE" id="PS50109"/>
    </source>
</evidence>
<dbReference type="Gene3D" id="3.40.50.2300">
    <property type="match status" value="1"/>
</dbReference>
<dbReference type="SUPFAM" id="SSF47226">
    <property type="entry name" value="Histidine-containing phosphotransfer domain, HPT domain"/>
    <property type="match status" value="1"/>
</dbReference>
<dbReference type="PANTHER" id="PTHR43047">
    <property type="entry name" value="TWO-COMPONENT HISTIDINE PROTEIN KINASE"/>
    <property type="match status" value="1"/>
</dbReference>
<organism evidence="11 12">
    <name type="scientific">Pseudooceanicola batsensis (strain ATCC BAA-863 / DSM 15984 / KCTC 12145 / HTCC2597)</name>
    <name type="common">Oceanicola batsensis</name>
    <dbReference type="NCBI Taxonomy" id="252305"/>
    <lineage>
        <taxon>Bacteria</taxon>
        <taxon>Pseudomonadati</taxon>
        <taxon>Pseudomonadota</taxon>
        <taxon>Alphaproteobacteria</taxon>
        <taxon>Rhodobacterales</taxon>
        <taxon>Paracoccaceae</taxon>
        <taxon>Pseudooceanicola</taxon>
    </lineage>
</organism>
<evidence type="ECO:0000256" key="1">
    <source>
        <dbReference type="ARBA" id="ARBA00000085"/>
    </source>
</evidence>
<gene>
    <name evidence="11" type="ORF">OB2597_03539</name>
</gene>
<dbReference type="SMART" id="SM00388">
    <property type="entry name" value="HisKA"/>
    <property type="match status" value="1"/>
</dbReference>
<dbReference type="STRING" id="252305.OB2597_03539"/>
<evidence type="ECO:0000259" key="9">
    <source>
        <dbReference type="PROSITE" id="PS50110"/>
    </source>
</evidence>
<dbReference type="InterPro" id="IPR005467">
    <property type="entry name" value="His_kinase_dom"/>
</dbReference>
<feature type="transmembrane region" description="Helical" evidence="7">
    <location>
        <begin position="166"/>
        <end position="184"/>
    </location>
</feature>
<keyword evidence="7" id="KW-0812">Transmembrane</keyword>
<accession>A3U432</accession>
<dbReference type="PRINTS" id="PR00344">
    <property type="entry name" value="BCTRLSENSOR"/>
</dbReference>
<comment type="catalytic activity">
    <reaction evidence="1">
        <text>ATP + protein L-histidine = ADP + protein N-phospho-L-histidine.</text>
        <dbReference type="EC" id="2.7.13.3"/>
    </reaction>
</comment>
<dbReference type="SUPFAM" id="SSF47384">
    <property type="entry name" value="Homodimeric domain of signal transducing histidine kinase"/>
    <property type="match status" value="1"/>
</dbReference>
<dbReference type="GO" id="GO:0000155">
    <property type="term" value="F:phosphorelay sensor kinase activity"/>
    <property type="evidence" value="ECO:0007669"/>
    <property type="project" value="InterPro"/>
</dbReference>
<protein>
    <recommendedName>
        <fullName evidence="2">histidine kinase</fullName>
        <ecNumber evidence="2">2.7.13.3</ecNumber>
    </recommendedName>
</protein>
<keyword evidence="7" id="KW-1133">Transmembrane helix</keyword>
<feature type="domain" description="PAS" evidence="10">
    <location>
        <begin position="201"/>
        <end position="237"/>
    </location>
</feature>
<evidence type="ECO:0000256" key="4">
    <source>
        <dbReference type="ARBA" id="ARBA00022679"/>
    </source>
</evidence>
<keyword evidence="12" id="KW-1185">Reference proteome</keyword>
<dbReference type="PROSITE" id="PS50112">
    <property type="entry name" value="PAS"/>
    <property type="match status" value="1"/>
</dbReference>
<dbReference type="RefSeq" id="WP_009804958.1">
    <property type="nucleotide sequence ID" value="NZ_CH724131.1"/>
</dbReference>
<evidence type="ECO:0000256" key="6">
    <source>
        <dbReference type="PROSITE-ProRule" id="PRU00169"/>
    </source>
</evidence>
<dbReference type="Gene3D" id="1.20.120.160">
    <property type="entry name" value="HPT domain"/>
    <property type="match status" value="1"/>
</dbReference>
<keyword evidence="7" id="KW-0472">Membrane</keyword>
<dbReference type="CDD" id="cd17546">
    <property type="entry name" value="REC_hyHK_CKI1_RcsC-like"/>
    <property type="match status" value="1"/>
</dbReference>
<dbReference type="SMART" id="SM00387">
    <property type="entry name" value="HATPase_c"/>
    <property type="match status" value="1"/>
</dbReference>
<dbReference type="SMART" id="SM00448">
    <property type="entry name" value="REC"/>
    <property type="match status" value="1"/>
</dbReference>
<dbReference type="PANTHER" id="PTHR43047:SF64">
    <property type="entry name" value="HISTIDINE KINASE CONTAINING CHEY-HOMOLOGOUS RECEIVER DOMAIN AND PAS DOMAIN-RELATED"/>
    <property type="match status" value="1"/>
</dbReference>
<dbReference type="Pfam" id="PF00512">
    <property type="entry name" value="HisKA"/>
    <property type="match status" value="1"/>
</dbReference>
<dbReference type="OrthoDB" id="9801651at2"/>
<dbReference type="Pfam" id="PF00072">
    <property type="entry name" value="Response_reg"/>
    <property type="match status" value="1"/>
</dbReference>
<dbReference type="AlphaFoldDB" id="A3U432"/>
<dbReference type="Proteomes" id="UP000004318">
    <property type="component" value="Unassembled WGS sequence"/>
</dbReference>
<feature type="domain" description="Histidine kinase" evidence="8">
    <location>
        <begin position="346"/>
        <end position="567"/>
    </location>
</feature>
<reference evidence="11 12" key="1">
    <citation type="journal article" date="2010" name="J. Bacteriol.">
        <title>Genome sequences of Oceanicola granulosus HTCC2516(T) and Oceanicola batsensis HTCC2597(TDelta).</title>
        <authorList>
            <person name="Thrash J.C."/>
            <person name="Cho J.C."/>
            <person name="Vergin K.L."/>
            <person name="Giovannoni S.J."/>
        </authorList>
    </citation>
    <scope>NUCLEOTIDE SEQUENCE [LARGE SCALE GENOMIC DNA]</scope>
    <source>
        <strain evidence="12">ATCC BAA-863 / DSM 15984 / KCTC 12145 / HTCC2597</strain>
    </source>
</reference>
<feature type="domain" description="Response regulatory" evidence="9">
    <location>
        <begin position="588"/>
        <end position="705"/>
    </location>
</feature>
<dbReference type="PROSITE" id="PS50109">
    <property type="entry name" value="HIS_KIN"/>
    <property type="match status" value="1"/>
</dbReference>
<dbReference type="HOGENOM" id="CLU_000445_114_59_5"/>
<dbReference type="InterPro" id="IPR004358">
    <property type="entry name" value="Sig_transdc_His_kin-like_C"/>
</dbReference>
<evidence type="ECO:0000256" key="2">
    <source>
        <dbReference type="ARBA" id="ARBA00012438"/>
    </source>
</evidence>
<dbReference type="InterPro" id="IPR036641">
    <property type="entry name" value="HPT_dom_sf"/>
</dbReference>
<name>A3U432_PSEBH</name>
<dbReference type="NCBIfam" id="TIGR00229">
    <property type="entry name" value="sensory_box"/>
    <property type="match status" value="1"/>
</dbReference>
<evidence type="ECO:0000256" key="3">
    <source>
        <dbReference type="ARBA" id="ARBA00022553"/>
    </source>
</evidence>
<dbReference type="PROSITE" id="PS50110">
    <property type="entry name" value="RESPONSE_REGULATORY"/>
    <property type="match status" value="1"/>
</dbReference>
<dbReference type="SUPFAM" id="SSF52172">
    <property type="entry name" value="CheY-like"/>
    <property type="match status" value="1"/>
</dbReference>
<feature type="modified residue" description="4-aspartylphosphate" evidence="6">
    <location>
        <position position="637"/>
    </location>
</feature>
<dbReference type="eggNOG" id="COG5002">
    <property type="taxonomic scope" value="Bacteria"/>
</dbReference>
<dbReference type="InterPro" id="IPR001789">
    <property type="entry name" value="Sig_transdc_resp-reg_receiver"/>
</dbReference>
<dbReference type="InterPro" id="IPR003594">
    <property type="entry name" value="HATPase_dom"/>
</dbReference>
<dbReference type="SUPFAM" id="SSF55785">
    <property type="entry name" value="PYP-like sensor domain (PAS domain)"/>
    <property type="match status" value="1"/>
</dbReference>
<dbReference type="InterPro" id="IPR011006">
    <property type="entry name" value="CheY-like_superfamily"/>
</dbReference>
<keyword evidence="4" id="KW-0808">Transferase</keyword>
<keyword evidence="5 11" id="KW-0418">Kinase</keyword>
<dbReference type="CDD" id="cd00082">
    <property type="entry name" value="HisKA"/>
    <property type="match status" value="1"/>
</dbReference>
<dbReference type="SUPFAM" id="SSF55874">
    <property type="entry name" value="ATPase domain of HSP90 chaperone/DNA topoisomerase II/histidine kinase"/>
    <property type="match status" value="1"/>
</dbReference>
<dbReference type="InterPro" id="IPR003661">
    <property type="entry name" value="HisK_dim/P_dom"/>
</dbReference>
<dbReference type="Gene3D" id="3.30.565.10">
    <property type="entry name" value="Histidine kinase-like ATPase, C-terminal domain"/>
    <property type="match status" value="1"/>
</dbReference>
<evidence type="ECO:0000256" key="5">
    <source>
        <dbReference type="ARBA" id="ARBA00022777"/>
    </source>
</evidence>
<dbReference type="FunFam" id="3.30.565.10:FF:000006">
    <property type="entry name" value="Sensor histidine kinase WalK"/>
    <property type="match status" value="1"/>
</dbReference>
<dbReference type="Pfam" id="PF13188">
    <property type="entry name" value="PAS_8"/>
    <property type="match status" value="1"/>
</dbReference>
<dbReference type="InterPro" id="IPR036890">
    <property type="entry name" value="HATPase_C_sf"/>
</dbReference>
<dbReference type="InterPro" id="IPR035965">
    <property type="entry name" value="PAS-like_dom_sf"/>
</dbReference>
<dbReference type="Pfam" id="PF02518">
    <property type="entry name" value="HATPase_c"/>
    <property type="match status" value="1"/>
</dbReference>
<comment type="caution">
    <text evidence="11">The sequence shown here is derived from an EMBL/GenBank/DDBJ whole genome shotgun (WGS) entry which is preliminary data.</text>
</comment>
<dbReference type="InterPro" id="IPR036097">
    <property type="entry name" value="HisK_dim/P_sf"/>
</dbReference>
<dbReference type="Gene3D" id="1.10.287.130">
    <property type="match status" value="1"/>
</dbReference>
<evidence type="ECO:0000259" key="10">
    <source>
        <dbReference type="PROSITE" id="PS50112"/>
    </source>
</evidence>
<keyword evidence="3 6" id="KW-0597">Phosphoprotein</keyword>
<evidence type="ECO:0000313" key="11">
    <source>
        <dbReference type="EMBL" id="EAQ01079.1"/>
    </source>
</evidence>
<evidence type="ECO:0000313" key="12">
    <source>
        <dbReference type="Proteomes" id="UP000004318"/>
    </source>
</evidence>
<sequence>MLSILVAYLMIDVRAKLAQLAASPQDTMQWSLAQFEVEYLAFVVAAEQVAGAPRPSDAKAALPELRRRYDILYARTQTLRDSVMSRPAIAGTDIGEEFSALAPQIFAMADQIDAADTALIAAVPELTPRLARLREPVRRILTFGNHTLAVQADATRQDIASVLTRLAAAVAVLLVTLATMTLLFRREAGVSDRQMRENRATSARLETIFSTSRDAIVVFDPQGRILSMNRAGQQMFGTGGDARQAARIDDLLTSDTDGVAKPVSGRELFGTAAAGLKTGLRLKGLRSDGRAFPVEISVDTAARPGSDICVGVIRDVSRQAAAEDELKQSRDTALAGEKAKARFLGVVSHEMRTPLNGILGTVQLVEDEIERSPEDSSTVRDTYLPVLRNASQSLLSLVDEVLDLTQIEGGVRLAARPFDPGALARDLVLAESARAADNGNEITLRGDRDVGPVIGDPERLRQVLGNLLANAVKFTRDGRISLEMHRAGADIVEFQISDTGFGMSREELDTVFDDFVRTGAAVENQVQGTGLGLGIARTIVEAMGGEIGVESEAGEGSLFWVRLPLPAAALPPCPSESAAGFEAPRGASILLVEDNATNRFIARRMLENDGHTVVEAVDGEDGAEKAMQAGFDMILMDVSMPVMNGISAAQHLRTRPGPNRTTRIVALTAHVSEGLDSERTQSVMDAVLHKPLDRDLLRREIALATGVPMPADGAATPLAASAFYGMDADTALRLSQAFVAETDKTLPRLLDRARAEGRLPDAALAEELHALAGAAASLGISRLHERLIRAEAAERHGDTAETIRLTSDLSADWPRQRALLLSAGRSGTDRATSPQEA</sequence>
<dbReference type="Gene3D" id="3.30.450.20">
    <property type="entry name" value="PAS domain"/>
    <property type="match status" value="1"/>
</dbReference>
<dbReference type="InterPro" id="IPR000014">
    <property type="entry name" value="PAS"/>
</dbReference>
<dbReference type="EC" id="2.7.13.3" evidence="2"/>
<dbReference type="EMBL" id="AAMO01000019">
    <property type="protein sequence ID" value="EAQ01079.1"/>
    <property type="molecule type" value="Genomic_DNA"/>
</dbReference>
<evidence type="ECO:0000256" key="7">
    <source>
        <dbReference type="SAM" id="Phobius"/>
    </source>
</evidence>
<proteinExistence type="predicted"/>